<organism evidence="2 3">
    <name type="scientific">Caballeronia sordidicola</name>
    <name type="common">Burkholderia sordidicola</name>
    <dbReference type="NCBI Taxonomy" id="196367"/>
    <lineage>
        <taxon>Bacteria</taxon>
        <taxon>Pseudomonadati</taxon>
        <taxon>Pseudomonadota</taxon>
        <taxon>Betaproteobacteria</taxon>
        <taxon>Burkholderiales</taxon>
        <taxon>Burkholderiaceae</taxon>
        <taxon>Caballeronia</taxon>
    </lineage>
</organism>
<sequence>MHASTTKSPSKKAAEILNATPIETTPAAPVAVSKRKASAKAVEAATEVQAKAVKVPVKSKVKTAPAEPDTHEKPKRAKKEKVVRDSFTMPKSDYDKIAALKQKCLANGVHVKKGELLRAGLLILEAANIEQLTAAVAAVETVKTGRPGKS</sequence>
<feature type="compositionally biased region" description="Low complexity" evidence="1">
    <location>
        <begin position="57"/>
        <end position="66"/>
    </location>
</feature>
<protein>
    <submittedName>
        <fullName evidence="2">Uncharacterized protein</fullName>
    </submittedName>
</protein>
<name>A0A242M7K9_CABSO</name>
<feature type="region of interest" description="Disordered" evidence="1">
    <location>
        <begin position="1"/>
        <end position="20"/>
    </location>
</feature>
<reference evidence="2 3" key="1">
    <citation type="submission" date="2017-03" db="EMBL/GenBank/DDBJ databases">
        <title>Genome analysis of strain PAMC 26510.</title>
        <authorList>
            <person name="Oh H.-M."/>
            <person name="Yang J.-A."/>
        </authorList>
    </citation>
    <scope>NUCLEOTIDE SEQUENCE [LARGE SCALE GENOMIC DNA]</scope>
    <source>
        <strain evidence="2 3">PAMC 26510</strain>
    </source>
</reference>
<proteinExistence type="predicted"/>
<comment type="caution">
    <text evidence="2">The sequence shown here is derived from an EMBL/GenBank/DDBJ whole genome shotgun (WGS) entry which is preliminary data.</text>
</comment>
<evidence type="ECO:0000256" key="1">
    <source>
        <dbReference type="SAM" id="MobiDB-lite"/>
    </source>
</evidence>
<dbReference type="AlphaFoldDB" id="A0A242M7K9"/>
<accession>A0A242M7K9</accession>
<dbReference type="EMBL" id="NBTY01000198">
    <property type="protein sequence ID" value="OTP67153.1"/>
    <property type="molecule type" value="Genomic_DNA"/>
</dbReference>
<dbReference type="Proteomes" id="UP000194546">
    <property type="component" value="Unassembled WGS sequence"/>
</dbReference>
<evidence type="ECO:0000313" key="2">
    <source>
        <dbReference type="EMBL" id="OTP67153.1"/>
    </source>
</evidence>
<evidence type="ECO:0000313" key="3">
    <source>
        <dbReference type="Proteomes" id="UP000194546"/>
    </source>
</evidence>
<gene>
    <name evidence="2" type="ORF">PAMC26510_32410</name>
</gene>
<feature type="region of interest" description="Disordered" evidence="1">
    <location>
        <begin position="57"/>
        <end position="83"/>
    </location>
</feature>